<dbReference type="InterPro" id="IPR054722">
    <property type="entry name" value="PolX-like_BBD"/>
</dbReference>
<dbReference type="PANTHER" id="PTHR47481:SF39">
    <property type="entry name" value="TRANSCRIPTION FACTOR INTERACTOR AND REGULATOR CCHC(ZN) FAMILY"/>
    <property type="match status" value="1"/>
</dbReference>
<gene>
    <name evidence="4" type="ORF">E3N88_37217</name>
</gene>
<dbReference type="Pfam" id="PF13976">
    <property type="entry name" value="gag_pre-integrs"/>
    <property type="match status" value="1"/>
</dbReference>
<dbReference type="PANTHER" id="PTHR47481">
    <property type="match status" value="1"/>
</dbReference>
<protein>
    <submittedName>
        <fullName evidence="4">Uncharacterized protein</fullName>
    </submittedName>
</protein>
<evidence type="ECO:0000313" key="4">
    <source>
        <dbReference type="EMBL" id="KAD3069337.1"/>
    </source>
</evidence>
<dbReference type="Pfam" id="PF22936">
    <property type="entry name" value="Pol_BBD"/>
    <property type="match status" value="1"/>
</dbReference>
<feature type="domain" description="GAG-pre-integrase" evidence="2">
    <location>
        <begin position="477"/>
        <end position="529"/>
    </location>
</feature>
<feature type="compositionally biased region" description="Polar residues" evidence="1">
    <location>
        <begin position="270"/>
        <end position="282"/>
    </location>
</feature>
<dbReference type="AlphaFoldDB" id="A0A5N6M647"/>
<keyword evidence="5" id="KW-1185">Reference proteome</keyword>
<dbReference type="InterPro" id="IPR025724">
    <property type="entry name" value="GAG-pre-integrase_dom"/>
</dbReference>
<feature type="compositionally biased region" description="Low complexity" evidence="1">
    <location>
        <begin position="283"/>
        <end position="306"/>
    </location>
</feature>
<organism evidence="4 5">
    <name type="scientific">Mikania micrantha</name>
    <name type="common">bitter vine</name>
    <dbReference type="NCBI Taxonomy" id="192012"/>
    <lineage>
        <taxon>Eukaryota</taxon>
        <taxon>Viridiplantae</taxon>
        <taxon>Streptophyta</taxon>
        <taxon>Embryophyta</taxon>
        <taxon>Tracheophyta</taxon>
        <taxon>Spermatophyta</taxon>
        <taxon>Magnoliopsida</taxon>
        <taxon>eudicotyledons</taxon>
        <taxon>Gunneridae</taxon>
        <taxon>Pentapetalae</taxon>
        <taxon>asterids</taxon>
        <taxon>campanulids</taxon>
        <taxon>Asterales</taxon>
        <taxon>Asteraceae</taxon>
        <taxon>Asteroideae</taxon>
        <taxon>Heliantheae alliance</taxon>
        <taxon>Eupatorieae</taxon>
        <taxon>Mikania</taxon>
    </lineage>
</organism>
<evidence type="ECO:0000313" key="5">
    <source>
        <dbReference type="Proteomes" id="UP000326396"/>
    </source>
</evidence>
<sequence length="568" mass="63380">MAFLAPFLNTDKTAHNSHKFAFKLSPTNYGYWRSMIQPFLITNHLFGYIDGTIPCPSETVISTVVNDKEPTPPPQPNPNYPTWIANDAHVRMLLMSSISEGSFQHVQGTTSRDLWLSLERAYAPHSSSREYTLKTQLLKIEMRSDETSSAYLTRAREYADALANIGEPMKDKDVVMCVISGLREEYNGLKATLLARQFPTAFIELHGLLSDHDYMIRKSVPEVPPVQAFAATLNPNSNSSDTASLMSQPATLQTLQHLAAQLGFSLQPSTSFTKPSASQAFYTTRSGNSRGRSTNRGRGNSHNNRFQGGGNRNQFSWASNQNTVYGTCNRCGIGHVPSQCPNRDPATLRRQQPSANLAALRSQLSSSWLPDTGSTNHVTPDLSTFDNTEFYTGADNLHVGDGKGLPILHIGSKTFHSPSKTFSLNKILHVPKIKQNLLSVQQFCLDNNVFFEFHSTFFAVKDKFSRTTLLTGPTTDGLYSFQLPQDQPIPKVAFSTARASSSTWHQRLGHPHQQLLRSMLSHYSLPVSNNTLTKRRELLFMQLRLKEGGQEITAGMSYRLKKNKAETW</sequence>
<name>A0A5N6M647_9ASTR</name>
<accession>A0A5N6M647</accession>
<reference evidence="4 5" key="1">
    <citation type="submission" date="2019-05" db="EMBL/GenBank/DDBJ databases">
        <title>Mikania micrantha, genome provides insights into the molecular mechanism of rapid growth.</title>
        <authorList>
            <person name="Liu B."/>
        </authorList>
    </citation>
    <scope>NUCLEOTIDE SEQUENCE [LARGE SCALE GENOMIC DNA]</scope>
    <source>
        <strain evidence="4">NLD-2019</strain>
        <tissue evidence="4">Leaf</tissue>
    </source>
</reference>
<dbReference type="Proteomes" id="UP000326396">
    <property type="component" value="Linkage Group LG7"/>
</dbReference>
<dbReference type="Pfam" id="PF14223">
    <property type="entry name" value="Retrotran_gag_2"/>
    <property type="match status" value="1"/>
</dbReference>
<comment type="caution">
    <text evidence="4">The sequence shown here is derived from an EMBL/GenBank/DDBJ whole genome shotgun (WGS) entry which is preliminary data.</text>
</comment>
<evidence type="ECO:0000256" key="1">
    <source>
        <dbReference type="SAM" id="MobiDB-lite"/>
    </source>
</evidence>
<feature type="region of interest" description="Disordered" evidence="1">
    <location>
        <begin position="270"/>
        <end position="315"/>
    </location>
</feature>
<evidence type="ECO:0000259" key="2">
    <source>
        <dbReference type="Pfam" id="PF13976"/>
    </source>
</evidence>
<dbReference type="EMBL" id="SZYD01000017">
    <property type="protein sequence ID" value="KAD3069337.1"/>
    <property type="molecule type" value="Genomic_DNA"/>
</dbReference>
<feature type="domain" description="Retrovirus-related Pol polyprotein from transposon TNT 1-94-like beta-barrel" evidence="3">
    <location>
        <begin position="368"/>
        <end position="443"/>
    </location>
</feature>
<dbReference type="OrthoDB" id="1912561at2759"/>
<proteinExistence type="predicted"/>
<evidence type="ECO:0000259" key="3">
    <source>
        <dbReference type="Pfam" id="PF22936"/>
    </source>
</evidence>